<keyword evidence="7 9" id="KW-1133">Transmembrane helix</keyword>
<evidence type="ECO:0000313" key="12">
    <source>
        <dbReference type="EMBL" id="CAJ0569842.1"/>
    </source>
</evidence>
<feature type="transmembrane region" description="Helical" evidence="9">
    <location>
        <begin position="136"/>
        <end position="160"/>
    </location>
</feature>
<evidence type="ECO:0000256" key="1">
    <source>
        <dbReference type="ARBA" id="ARBA00000215"/>
    </source>
</evidence>
<dbReference type="PANTHER" id="PTHR12929:SF10">
    <property type="entry name" value="RIBOFLAVIN TRANSPORTER"/>
    <property type="match status" value="1"/>
</dbReference>
<dbReference type="GO" id="GO:0005886">
    <property type="term" value="C:plasma membrane"/>
    <property type="evidence" value="ECO:0007669"/>
    <property type="project" value="UniProtKB-SubCell"/>
</dbReference>
<keyword evidence="6 9" id="KW-0812">Transmembrane</keyword>
<evidence type="ECO:0000313" key="13">
    <source>
        <dbReference type="Proteomes" id="UP001177023"/>
    </source>
</evidence>
<evidence type="ECO:0000256" key="2">
    <source>
        <dbReference type="ARBA" id="ARBA00004651"/>
    </source>
</evidence>
<comment type="subcellular location">
    <subcellularLocation>
        <location evidence="2 9">Cell membrane</location>
        <topology evidence="2 9">Multi-pass membrane protein</topology>
    </subcellularLocation>
</comment>
<feature type="transmembrane region" description="Helical" evidence="9">
    <location>
        <begin position="410"/>
        <end position="432"/>
    </location>
</feature>
<evidence type="ECO:0000256" key="11">
    <source>
        <dbReference type="SAM" id="SignalP"/>
    </source>
</evidence>
<comment type="similarity">
    <text evidence="3 9">Belongs to the riboflavin transporter family.</text>
</comment>
<evidence type="ECO:0000256" key="4">
    <source>
        <dbReference type="ARBA" id="ARBA00022448"/>
    </source>
</evidence>
<gene>
    <name evidence="12" type="ORF">MSPICULIGERA_LOCUS8300</name>
</gene>
<dbReference type="Proteomes" id="UP001177023">
    <property type="component" value="Unassembled WGS sequence"/>
</dbReference>
<accession>A0AA36CIS2</accession>
<feature type="transmembrane region" description="Helical" evidence="9">
    <location>
        <begin position="42"/>
        <end position="63"/>
    </location>
</feature>
<feature type="signal peptide" evidence="11">
    <location>
        <begin position="1"/>
        <end position="24"/>
    </location>
</feature>
<keyword evidence="4 9" id="KW-0813">Transport</keyword>
<evidence type="ECO:0000256" key="7">
    <source>
        <dbReference type="ARBA" id="ARBA00022989"/>
    </source>
</evidence>
<proteinExistence type="inferred from homology"/>
<dbReference type="EMBL" id="CATQJA010002158">
    <property type="protein sequence ID" value="CAJ0569842.1"/>
    <property type="molecule type" value="Genomic_DNA"/>
</dbReference>
<feature type="transmembrane region" description="Helical" evidence="9">
    <location>
        <begin position="180"/>
        <end position="205"/>
    </location>
</feature>
<keyword evidence="8 9" id="KW-0472">Membrane</keyword>
<feature type="non-terminal residue" evidence="12">
    <location>
        <position position="446"/>
    </location>
</feature>
<evidence type="ECO:0000256" key="9">
    <source>
        <dbReference type="RuleBase" id="RU368035"/>
    </source>
</evidence>
<dbReference type="PANTHER" id="PTHR12929">
    <property type="entry name" value="SOLUTE CARRIER FAMILY 52"/>
    <property type="match status" value="1"/>
</dbReference>
<dbReference type="AlphaFoldDB" id="A0AA36CIS2"/>
<evidence type="ECO:0000256" key="6">
    <source>
        <dbReference type="ARBA" id="ARBA00022692"/>
    </source>
</evidence>
<sequence length="446" mass="48144">MALSASTFLLVILFGSAAWMGTNSIWMQLPLVTSVLPEAWNLPSFLAAVVQIACIGPLVYGIFHKRLHAPTVIVALLVLLLVCSFLLIPFWDVTAWLGTQQYSLVLYALMFGIALVNSTSNVLFMPFMAQFHPAYLNAYFGGMGLSSLVPSVLSLAQGSGNYECVRNGTAMLQLYHPARFSVSVFFSVVAGWTALAAFAFVLLYWTGAHKKHRQTATPLPGEKTYPVEELDEETPLRPPTSREQKTEVDEEMISSGKSQSSSAAKSSDNSEAISGGSYYWILGLTALVNAQMNGIIPSIHSYAALPYSQTVYHLGLTLSNIVAPLASFAPFLVQTRSVPILTTLSLTSSFFTALIVYLASRSPDYLFGNYGAGAGLAVVAPILAAGLHSFLRTLFASVLREGSHGSESRLFWCGVFIQIGSFVGSAVMFPLVNFAKLFEAAPACRP</sequence>
<feature type="region of interest" description="Disordered" evidence="10">
    <location>
        <begin position="215"/>
        <end position="271"/>
    </location>
</feature>
<dbReference type="GO" id="GO:0032217">
    <property type="term" value="F:riboflavin transmembrane transporter activity"/>
    <property type="evidence" value="ECO:0007669"/>
    <property type="project" value="UniProtKB-UniRule"/>
</dbReference>
<keyword evidence="5 9" id="KW-1003">Cell membrane</keyword>
<feature type="transmembrane region" description="Helical" evidence="9">
    <location>
        <begin position="311"/>
        <end position="333"/>
    </location>
</feature>
<feature type="transmembrane region" description="Helical" evidence="9">
    <location>
        <begin position="340"/>
        <end position="358"/>
    </location>
</feature>
<evidence type="ECO:0000256" key="5">
    <source>
        <dbReference type="ARBA" id="ARBA00022475"/>
    </source>
</evidence>
<keyword evidence="13" id="KW-1185">Reference proteome</keyword>
<evidence type="ECO:0000256" key="8">
    <source>
        <dbReference type="ARBA" id="ARBA00023136"/>
    </source>
</evidence>
<name>A0AA36CIS2_9BILA</name>
<reference evidence="12" key="1">
    <citation type="submission" date="2023-06" db="EMBL/GenBank/DDBJ databases">
        <authorList>
            <person name="Delattre M."/>
        </authorList>
    </citation>
    <scope>NUCLEOTIDE SEQUENCE</scope>
    <source>
        <strain evidence="12">AF72</strain>
    </source>
</reference>
<feature type="compositionally biased region" description="Low complexity" evidence="10">
    <location>
        <begin position="254"/>
        <end position="270"/>
    </location>
</feature>
<comment type="function">
    <text evidence="9">Plasma membrane transporter mediating the uptake by cells of the water soluble vitamin B2/riboflavin that plays a key role in biochemical oxidation-reduction reactions of the carbohydrate, lipid, and amino acid metabolism.</text>
</comment>
<feature type="transmembrane region" description="Helical" evidence="9">
    <location>
        <begin position="70"/>
        <end position="91"/>
    </location>
</feature>
<dbReference type="InterPro" id="IPR009357">
    <property type="entry name" value="Riboflavin_transptr"/>
</dbReference>
<comment type="catalytic activity">
    <reaction evidence="1 9">
        <text>riboflavin(in) = riboflavin(out)</text>
        <dbReference type="Rhea" id="RHEA:35015"/>
        <dbReference type="ChEBI" id="CHEBI:57986"/>
    </reaction>
</comment>
<organism evidence="12 13">
    <name type="scientific">Mesorhabditis spiculigera</name>
    <dbReference type="NCBI Taxonomy" id="96644"/>
    <lineage>
        <taxon>Eukaryota</taxon>
        <taxon>Metazoa</taxon>
        <taxon>Ecdysozoa</taxon>
        <taxon>Nematoda</taxon>
        <taxon>Chromadorea</taxon>
        <taxon>Rhabditida</taxon>
        <taxon>Rhabditina</taxon>
        <taxon>Rhabditomorpha</taxon>
        <taxon>Rhabditoidea</taxon>
        <taxon>Rhabditidae</taxon>
        <taxon>Mesorhabditinae</taxon>
        <taxon>Mesorhabditis</taxon>
    </lineage>
</organism>
<feature type="chain" id="PRO_5041275314" description="Riboflavin transporter" evidence="11">
    <location>
        <begin position="25"/>
        <end position="446"/>
    </location>
</feature>
<dbReference type="Pfam" id="PF06237">
    <property type="entry name" value="SLC52_ribofla_tr"/>
    <property type="match status" value="1"/>
</dbReference>
<protein>
    <recommendedName>
        <fullName evidence="9">Riboflavin transporter</fullName>
    </recommendedName>
</protein>
<comment type="caution">
    <text evidence="12">The sequence shown here is derived from an EMBL/GenBank/DDBJ whole genome shotgun (WGS) entry which is preliminary data.</text>
</comment>
<feature type="transmembrane region" description="Helical" evidence="9">
    <location>
        <begin position="278"/>
        <end position="299"/>
    </location>
</feature>
<keyword evidence="11" id="KW-0732">Signal</keyword>
<evidence type="ECO:0000256" key="3">
    <source>
        <dbReference type="ARBA" id="ARBA00006366"/>
    </source>
</evidence>
<evidence type="ECO:0000256" key="10">
    <source>
        <dbReference type="SAM" id="MobiDB-lite"/>
    </source>
</evidence>
<feature type="transmembrane region" description="Helical" evidence="9">
    <location>
        <begin position="103"/>
        <end position="124"/>
    </location>
</feature>
<feature type="transmembrane region" description="Helical" evidence="9">
    <location>
        <begin position="370"/>
        <end position="390"/>
    </location>
</feature>